<name>A0A1W7ABQ4_9STAP</name>
<evidence type="ECO:0000313" key="3">
    <source>
        <dbReference type="EMBL" id="ARQ06856.1"/>
    </source>
</evidence>
<sequence>MMEGLLLSGILFLTGLLFLLNGRFVRRNILFSVYVPESETNNTMIQPIKFRYNRQIIILAIAVSLLFSLIYLFASHSAALLSFVVLLHVLIIVAILIYKNAHDDLKAVKISEDWMKDIKVVKATDTSLMTESSPLPNALFVIQLLAFIAAFIFVALNYDRIPETIATHWNIKGEADNFSPKNIISVFAPGVLGLVILLVLFASSKGINFFDSSVNPATKSASIKFVKKSKLINSMMIHLISFTMTLLFILIFVRPAIYKGDYLPHGIMIMLIAIMLGITVVCLYLQVSEDKKYRQAAASSDKAPYYNEDHYIFGLFYYNPDDSNVWVPKISQMGMTLNMARPMSWFIAFMLIGLPFVIIALITIFS</sequence>
<feature type="transmembrane region" description="Helical" evidence="1">
    <location>
        <begin position="343"/>
        <end position="365"/>
    </location>
</feature>
<keyword evidence="1" id="KW-0812">Transmembrane</keyword>
<dbReference type="EMBL" id="CP021059">
    <property type="protein sequence ID" value="ARQ06856.1"/>
    <property type="molecule type" value="Genomic_DNA"/>
</dbReference>
<keyword evidence="4" id="KW-1185">Reference proteome</keyword>
<gene>
    <name evidence="3" type="ORF">MCCS_12100</name>
</gene>
<accession>A0A1W7ABQ4</accession>
<dbReference type="KEGG" id="mcak:MCCS_12100"/>
<evidence type="ECO:0000256" key="1">
    <source>
        <dbReference type="SAM" id="Phobius"/>
    </source>
</evidence>
<keyword evidence="1" id="KW-0472">Membrane</keyword>
<evidence type="ECO:0000259" key="2">
    <source>
        <dbReference type="Pfam" id="PF07853"/>
    </source>
</evidence>
<dbReference type="PANTHER" id="PTHR37810:SF5">
    <property type="entry name" value="IMMUNITY PROTEIN SDPI"/>
    <property type="match status" value="1"/>
</dbReference>
<protein>
    <recommendedName>
        <fullName evidence="2">DUF1648 domain-containing protein</fullName>
    </recommendedName>
</protein>
<feature type="transmembrane region" description="Helical" evidence="1">
    <location>
        <begin position="183"/>
        <end position="202"/>
    </location>
</feature>
<feature type="transmembrane region" description="Helical" evidence="1">
    <location>
        <begin position="80"/>
        <end position="98"/>
    </location>
</feature>
<dbReference type="PANTHER" id="PTHR37810">
    <property type="entry name" value="IMMUNITY PROTEIN SDPI"/>
    <property type="match status" value="1"/>
</dbReference>
<organism evidence="3 4">
    <name type="scientific">Macrococcoides canis</name>
    <dbReference type="NCBI Taxonomy" id="1855823"/>
    <lineage>
        <taxon>Bacteria</taxon>
        <taxon>Bacillati</taxon>
        <taxon>Bacillota</taxon>
        <taxon>Bacilli</taxon>
        <taxon>Bacillales</taxon>
        <taxon>Staphylococcaceae</taxon>
        <taxon>Macrococcoides</taxon>
    </lineage>
</organism>
<dbReference type="InterPro" id="IPR012867">
    <property type="entry name" value="DUF1648"/>
</dbReference>
<dbReference type="GO" id="GO:0009636">
    <property type="term" value="P:response to toxic substance"/>
    <property type="evidence" value="ECO:0007669"/>
    <property type="project" value="TreeGrafter"/>
</dbReference>
<dbReference type="STRING" id="1855823.MCCS_12100"/>
<proteinExistence type="predicted"/>
<dbReference type="Pfam" id="PF07853">
    <property type="entry name" value="DUF1648"/>
    <property type="match status" value="1"/>
</dbReference>
<dbReference type="GeneID" id="35295339"/>
<feature type="transmembrane region" description="Helical" evidence="1">
    <location>
        <begin position="138"/>
        <end position="158"/>
    </location>
</feature>
<feature type="transmembrane region" description="Helical" evidence="1">
    <location>
        <begin position="265"/>
        <end position="285"/>
    </location>
</feature>
<feature type="domain" description="DUF1648" evidence="2">
    <location>
        <begin position="146"/>
        <end position="191"/>
    </location>
</feature>
<evidence type="ECO:0000313" key="4">
    <source>
        <dbReference type="Proteomes" id="UP000194154"/>
    </source>
</evidence>
<feature type="transmembrane region" description="Helical" evidence="1">
    <location>
        <begin position="56"/>
        <end position="74"/>
    </location>
</feature>
<dbReference type="AlphaFoldDB" id="A0A1W7ABQ4"/>
<feature type="transmembrane region" description="Helical" evidence="1">
    <location>
        <begin position="6"/>
        <end position="25"/>
    </location>
</feature>
<dbReference type="OrthoDB" id="157646at2"/>
<feature type="transmembrane region" description="Helical" evidence="1">
    <location>
        <begin position="231"/>
        <end position="253"/>
    </location>
</feature>
<dbReference type="RefSeq" id="WP_086042500.1">
    <property type="nucleotide sequence ID" value="NZ_CBCRZA010000002.1"/>
</dbReference>
<keyword evidence="1" id="KW-1133">Transmembrane helix</keyword>
<dbReference type="Proteomes" id="UP000194154">
    <property type="component" value="Chromosome"/>
</dbReference>
<reference evidence="3 4" key="1">
    <citation type="journal article" date="2017" name="Int. J. Syst. Evol. Microbiol.">
        <title>Macrococcus canis sp. nov., a skin bacterium associated with infections in dogs.</title>
        <authorList>
            <person name="Gobeli Brawand S."/>
            <person name="Cotting K."/>
            <person name="Gomez-Sanz E."/>
            <person name="Collaud A."/>
            <person name="Thomann A."/>
            <person name="Brodard I."/>
            <person name="Rodriguez-Campos S."/>
            <person name="Strauss C."/>
            <person name="Perreten V."/>
        </authorList>
    </citation>
    <scope>NUCLEOTIDE SEQUENCE [LARGE SCALE GENOMIC DNA]</scope>
    <source>
        <strain evidence="3 4">KM45013</strain>
    </source>
</reference>